<evidence type="ECO:0000313" key="7">
    <source>
        <dbReference type="Proteomes" id="UP000695007"/>
    </source>
</evidence>
<evidence type="ECO:0000256" key="2">
    <source>
        <dbReference type="ARBA" id="ARBA00004496"/>
    </source>
</evidence>
<organism evidence="7 8">
    <name type="scientific">Ceratosolen solmsi marchali</name>
    <dbReference type="NCBI Taxonomy" id="326594"/>
    <lineage>
        <taxon>Eukaryota</taxon>
        <taxon>Metazoa</taxon>
        <taxon>Ecdysozoa</taxon>
        <taxon>Arthropoda</taxon>
        <taxon>Hexapoda</taxon>
        <taxon>Insecta</taxon>
        <taxon>Pterygota</taxon>
        <taxon>Neoptera</taxon>
        <taxon>Endopterygota</taxon>
        <taxon>Hymenoptera</taxon>
        <taxon>Apocrita</taxon>
        <taxon>Proctotrupomorpha</taxon>
        <taxon>Chalcidoidea</taxon>
        <taxon>Agaonidae</taxon>
        <taxon>Agaoninae</taxon>
        <taxon>Ceratosolen</taxon>
    </lineage>
</organism>
<dbReference type="GO" id="GO:0005737">
    <property type="term" value="C:cytoplasm"/>
    <property type="evidence" value="ECO:0007669"/>
    <property type="project" value="UniProtKB-SubCell"/>
</dbReference>
<gene>
    <name evidence="8" type="primary">LOC105368385</name>
</gene>
<dbReference type="KEGG" id="csol:105368385"/>
<dbReference type="GO" id="GO:0034472">
    <property type="term" value="P:snRNA 3'-end processing"/>
    <property type="evidence" value="ECO:0007669"/>
    <property type="project" value="TreeGrafter"/>
</dbReference>
<evidence type="ECO:0000259" key="6">
    <source>
        <dbReference type="SMART" id="SM01027"/>
    </source>
</evidence>
<dbReference type="Pfam" id="PF16661">
    <property type="entry name" value="Lactamase_B_6"/>
    <property type="match status" value="1"/>
</dbReference>
<proteinExistence type="inferred from homology"/>
<dbReference type="InterPro" id="IPR001279">
    <property type="entry name" value="Metallo-B-lactamas"/>
</dbReference>
<reference evidence="8" key="1">
    <citation type="submission" date="2025-08" db="UniProtKB">
        <authorList>
            <consortium name="RefSeq"/>
        </authorList>
    </citation>
    <scope>IDENTIFICATION</scope>
</reference>
<keyword evidence="5" id="KW-0539">Nucleus</keyword>
<dbReference type="GO" id="GO:0032039">
    <property type="term" value="C:integrator complex"/>
    <property type="evidence" value="ECO:0007669"/>
    <property type="project" value="InterPro"/>
</dbReference>
<dbReference type="PANTHER" id="PTHR46094">
    <property type="entry name" value="INTEGRATOR COMPLEX SUBUNIT 9"/>
    <property type="match status" value="1"/>
</dbReference>
<dbReference type="AlphaFoldDB" id="A0AAJ6YWN7"/>
<accession>A0AAJ6YWN7</accession>
<feature type="domain" description="Beta-Casp" evidence="6">
    <location>
        <begin position="305"/>
        <end position="434"/>
    </location>
</feature>
<dbReference type="Proteomes" id="UP000695007">
    <property type="component" value="Unplaced"/>
</dbReference>
<dbReference type="SMART" id="SM01027">
    <property type="entry name" value="Beta-Casp"/>
    <property type="match status" value="1"/>
</dbReference>
<dbReference type="InterPro" id="IPR036866">
    <property type="entry name" value="RibonucZ/Hydroxyglut_hydro"/>
</dbReference>
<name>A0AAJ6YWN7_9HYME</name>
<dbReference type="Gene3D" id="3.40.50.10890">
    <property type="match status" value="1"/>
</dbReference>
<dbReference type="InterPro" id="IPR027074">
    <property type="entry name" value="Integrator_9su"/>
</dbReference>
<evidence type="ECO:0000256" key="5">
    <source>
        <dbReference type="ARBA" id="ARBA00023242"/>
    </source>
</evidence>
<dbReference type="Gene3D" id="3.60.15.10">
    <property type="entry name" value="Ribonuclease Z/Hydroxyacylglutathione hydrolase-like"/>
    <property type="match status" value="1"/>
</dbReference>
<comment type="similarity">
    <text evidence="3">Belongs to the metallo-beta-lactamase superfamily. RNA-metabolizing metallo-beta-lactamase-like family. INTS9 subfamily.</text>
</comment>
<evidence type="ECO:0000256" key="1">
    <source>
        <dbReference type="ARBA" id="ARBA00004123"/>
    </source>
</evidence>
<evidence type="ECO:0000256" key="4">
    <source>
        <dbReference type="ARBA" id="ARBA00022490"/>
    </source>
</evidence>
<dbReference type="Pfam" id="PF21382">
    <property type="entry name" value="IntS9_C"/>
    <property type="match status" value="1"/>
</dbReference>
<sequence length="663" mass="74838">MKLYCLSSEPTKPCLVLTFKGITLMLDCGLNMQSVLNFMPMPMVPSVKFNSLPNWIPRDNYQDWQIEGELKECCGRIFVDSTPEFCPPLEKIIDFSEIDAILISNYICMLALPFITEGTGFKGIIYATEPTLQIGRFFMEELVEFIEQAPRDTMAKHWKEMLHVLPSPLADCLKPKSWKHIYSMSAVNSALANIQLVGYDQKLDIYGALTVTPISSGYCLGSSNWLISSDHEKVAYVSGSSTLTTHPRPMEQTTLKHANLLILTGLAQMPTANPDTMLGELCMTVAMTLRSGGCVLIPCYPSGVVYDLFECLSSHLDKSGFSQVPLFFISPVAETSLAYSNILAEWLSTNKQNKVYLPEEPFPHAFLVKNARLKHFTSTYAEGFSTDYRQPCVVFCGHPSLRFGDAVHFVQMWGNQPQHTIIFTEPDFPYHEALAPFQPLSMKAVHCPIDTSLNFTQANKLIRDLKPDNLVIPERYVQAPITAPHRTDLVIEPVGEKPLITFKRGEVIKLPMKRRRGRVFIEPELAENIIPSEIRPGLSLASVSGELEVKDNVYTIKNIRDKSSGDRKRKVSANNLVPIKEEILKERRHEYGNLDPQELLQKLNQEGITGAKLQHTPTSISIHLQDEDTLIQIGDNSTHIFCNGDQKLRRRLRNIIMQCLKRF</sequence>
<dbReference type="GeneID" id="105368385"/>
<dbReference type="PANTHER" id="PTHR46094:SF1">
    <property type="entry name" value="INTEGRATOR COMPLEX SUBUNIT 9"/>
    <property type="match status" value="1"/>
</dbReference>
<dbReference type="CTD" id="55756"/>
<evidence type="ECO:0000313" key="8">
    <source>
        <dbReference type="RefSeq" id="XP_011505696.1"/>
    </source>
</evidence>
<dbReference type="InterPro" id="IPR048660">
    <property type="entry name" value="IntS9-like_C"/>
</dbReference>
<dbReference type="SUPFAM" id="SSF56281">
    <property type="entry name" value="Metallo-hydrolase/oxidoreductase"/>
    <property type="match status" value="1"/>
</dbReference>
<keyword evidence="4" id="KW-0963">Cytoplasm</keyword>
<dbReference type="RefSeq" id="XP_011505696.1">
    <property type="nucleotide sequence ID" value="XM_011507394.1"/>
</dbReference>
<keyword evidence="7" id="KW-1185">Reference proteome</keyword>
<evidence type="ECO:0000256" key="3">
    <source>
        <dbReference type="ARBA" id="ARBA00006861"/>
    </source>
</evidence>
<protein>
    <submittedName>
        <fullName evidence="8">Integrator complex subunit 9</fullName>
    </submittedName>
</protein>
<dbReference type="Pfam" id="PF10996">
    <property type="entry name" value="Beta-Casp"/>
    <property type="match status" value="1"/>
</dbReference>
<dbReference type="InterPro" id="IPR022712">
    <property type="entry name" value="Beta_Casp"/>
</dbReference>
<comment type="subcellular location">
    <subcellularLocation>
        <location evidence="2">Cytoplasm</location>
    </subcellularLocation>
    <subcellularLocation>
        <location evidence="1">Nucleus</location>
    </subcellularLocation>
</comment>